<dbReference type="EMBL" id="CAJOBJ010193740">
    <property type="protein sequence ID" value="CAF4962345.1"/>
    <property type="molecule type" value="Genomic_DNA"/>
</dbReference>
<accession>A0A8S3DFM1</accession>
<evidence type="ECO:0000313" key="2">
    <source>
        <dbReference type="EMBL" id="CAF4962345.1"/>
    </source>
</evidence>
<sequence>MGPKKQQELSTMRRLFGFEMVDFQSWSSFVKLMNRPEDPSSLAAFRILF</sequence>
<dbReference type="Proteomes" id="UP000681720">
    <property type="component" value="Unassembled WGS sequence"/>
</dbReference>
<organism evidence="2 3">
    <name type="scientific">Rotaria magnacalcarata</name>
    <dbReference type="NCBI Taxonomy" id="392030"/>
    <lineage>
        <taxon>Eukaryota</taxon>
        <taxon>Metazoa</taxon>
        <taxon>Spiralia</taxon>
        <taxon>Gnathifera</taxon>
        <taxon>Rotifera</taxon>
        <taxon>Eurotatoria</taxon>
        <taxon>Bdelloidea</taxon>
        <taxon>Philodinida</taxon>
        <taxon>Philodinidae</taxon>
        <taxon>Rotaria</taxon>
    </lineage>
</organism>
<feature type="non-terminal residue" evidence="2">
    <location>
        <position position="49"/>
    </location>
</feature>
<name>A0A8S3DFM1_9BILA</name>
<dbReference type="AlphaFoldDB" id="A0A8S3DFM1"/>
<reference evidence="2" key="1">
    <citation type="submission" date="2021-02" db="EMBL/GenBank/DDBJ databases">
        <authorList>
            <person name="Nowell W R."/>
        </authorList>
    </citation>
    <scope>NUCLEOTIDE SEQUENCE</scope>
</reference>
<evidence type="ECO:0000313" key="1">
    <source>
        <dbReference type="EMBL" id="CAF4954115.1"/>
    </source>
</evidence>
<proteinExistence type="predicted"/>
<protein>
    <submittedName>
        <fullName evidence="2">Uncharacterized protein</fullName>
    </submittedName>
</protein>
<comment type="caution">
    <text evidence="2">The sequence shown here is derived from an EMBL/GenBank/DDBJ whole genome shotgun (WGS) entry which is preliminary data.</text>
</comment>
<gene>
    <name evidence="1" type="ORF">GIL414_LOCUS54484</name>
    <name evidence="2" type="ORF">GIL414_LOCUS54927</name>
</gene>
<evidence type="ECO:0000313" key="3">
    <source>
        <dbReference type="Proteomes" id="UP000681720"/>
    </source>
</evidence>
<dbReference type="EMBL" id="CAJOBJ010191245">
    <property type="protein sequence ID" value="CAF4954115.1"/>
    <property type="molecule type" value="Genomic_DNA"/>
</dbReference>